<feature type="non-terminal residue" evidence="1">
    <location>
        <position position="350"/>
    </location>
</feature>
<evidence type="ECO:0000313" key="2">
    <source>
        <dbReference type="Proteomes" id="UP001140234"/>
    </source>
</evidence>
<keyword evidence="2" id="KW-1185">Reference proteome</keyword>
<sequence length="350" mass="36382">PNTASAAAKKALDLAAQNYKRALEFFDKCLQLDERCAAAAHGAAIAIAERGFAVEARRLFQEVRDAATSGLGPLALCNPASDLVFKTSGLAVAATAGAAPLRLDDMRVGCDVLLWSGVNTAHACVEIGNYRQAILVYEACIKRIQETTATLENAGSAGDADRLIVAALEETAKGAQPEAGANAAGGSATVTVAAAAAAAAKMSKAERSERQRTTRDLRLYLVRAQYIQAKTTKDMDVLHAALREICALCVEAAISIPETDAKAEPAADNDAAAEDKADGDDDGDVEMGSAGDAAEAPAAAEEGGSKDPASRKPRVRMSPEDSLLLFDQALVEQLVAQLSSDLPASQRSLE</sequence>
<feature type="non-terminal residue" evidence="1">
    <location>
        <position position="1"/>
    </location>
</feature>
<comment type="caution">
    <text evidence="1">The sequence shown here is derived from an EMBL/GenBank/DDBJ whole genome shotgun (WGS) entry which is preliminary data.</text>
</comment>
<accession>A0ACC1JIV4</accession>
<gene>
    <name evidence="1" type="ORF">IWQ57_006780</name>
</gene>
<dbReference type="Proteomes" id="UP001140234">
    <property type="component" value="Unassembled WGS sequence"/>
</dbReference>
<dbReference type="EMBL" id="JANBUJ010004052">
    <property type="protein sequence ID" value="KAJ2758613.1"/>
    <property type="molecule type" value="Genomic_DNA"/>
</dbReference>
<name>A0ACC1JIV4_9FUNG</name>
<proteinExistence type="predicted"/>
<organism evidence="1 2">
    <name type="scientific">Coemansia nantahalensis</name>
    <dbReference type="NCBI Taxonomy" id="2789366"/>
    <lineage>
        <taxon>Eukaryota</taxon>
        <taxon>Fungi</taxon>
        <taxon>Fungi incertae sedis</taxon>
        <taxon>Zoopagomycota</taxon>
        <taxon>Kickxellomycotina</taxon>
        <taxon>Kickxellomycetes</taxon>
        <taxon>Kickxellales</taxon>
        <taxon>Kickxellaceae</taxon>
        <taxon>Coemansia</taxon>
    </lineage>
</organism>
<evidence type="ECO:0000313" key="1">
    <source>
        <dbReference type="EMBL" id="KAJ2758613.1"/>
    </source>
</evidence>
<protein>
    <submittedName>
        <fullName evidence="1">Uncharacterized protein</fullName>
    </submittedName>
</protein>
<reference evidence="1" key="1">
    <citation type="submission" date="2022-07" db="EMBL/GenBank/DDBJ databases">
        <title>Phylogenomic reconstructions and comparative analyses of Kickxellomycotina fungi.</title>
        <authorList>
            <person name="Reynolds N.K."/>
            <person name="Stajich J.E."/>
            <person name="Barry K."/>
            <person name="Grigoriev I.V."/>
            <person name="Crous P."/>
            <person name="Smith M.E."/>
        </authorList>
    </citation>
    <scope>NUCLEOTIDE SEQUENCE</scope>
    <source>
        <strain evidence="1">CBS 109366</strain>
    </source>
</reference>